<reference evidence="3" key="1">
    <citation type="submission" date="2021-03" db="EMBL/GenBank/DDBJ databases">
        <title>Acanthopleuribacteraceae sp. M133.</title>
        <authorList>
            <person name="Wang G."/>
        </authorList>
    </citation>
    <scope>NUCLEOTIDE SEQUENCE</scope>
    <source>
        <strain evidence="3">M133</strain>
    </source>
</reference>
<feature type="transmembrane region" description="Helical" evidence="2">
    <location>
        <begin position="186"/>
        <end position="208"/>
    </location>
</feature>
<dbReference type="RefSeq" id="WP_237381581.1">
    <property type="nucleotide sequence ID" value="NZ_CP071793.1"/>
</dbReference>
<evidence type="ECO:0000313" key="4">
    <source>
        <dbReference type="Proteomes" id="UP000663929"/>
    </source>
</evidence>
<dbReference type="Proteomes" id="UP000663929">
    <property type="component" value="Chromosome"/>
</dbReference>
<keyword evidence="2" id="KW-0812">Transmembrane</keyword>
<keyword evidence="4" id="KW-1185">Reference proteome</keyword>
<dbReference type="KEGG" id="scor:J3U87_03200"/>
<evidence type="ECO:0000256" key="1">
    <source>
        <dbReference type="SAM" id="MobiDB-lite"/>
    </source>
</evidence>
<evidence type="ECO:0000313" key="3">
    <source>
        <dbReference type="EMBL" id="QTD51453.1"/>
    </source>
</evidence>
<dbReference type="InterPro" id="IPR051082">
    <property type="entry name" value="Pentapeptide-BTB/POZ_domain"/>
</dbReference>
<dbReference type="Gene3D" id="2.160.20.80">
    <property type="entry name" value="E3 ubiquitin-protein ligase SopA"/>
    <property type="match status" value="1"/>
</dbReference>
<organism evidence="3 4">
    <name type="scientific">Sulfidibacter corallicola</name>
    <dbReference type="NCBI Taxonomy" id="2818388"/>
    <lineage>
        <taxon>Bacteria</taxon>
        <taxon>Pseudomonadati</taxon>
        <taxon>Acidobacteriota</taxon>
        <taxon>Holophagae</taxon>
        <taxon>Acanthopleuribacterales</taxon>
        <taxon>Acanthopleuribacteraceae</taxon>
        <taxon>Sulfidibacter</taxon>
    </lineage>
</organism>
<gene>
    <name evidence="3" type="ORF">J3U87_03200</name>
</gene>
<dbReference type="EMBL" id="CP071793">
    <property type="protein sequence ID" value="QTD51453.1"/>
    <property type="molecule type" value="Genomic_DNA"/>
</dbReference>
<dbReference type="InterPro" id="IPR001646">
    <property type="entry name" value="5peptide_repeat"/>
</dbReference>
<protein>
    <submittedName>
        <fullName evidence="3">Pentapeptide repeat-containing protein</fullName>
    </submittedName>
</protein>
<dbReference type="Pfam" id="PF00805">
    <property type="entry name" value="Pentapeptide"/>
    <property type="match status" value="2"/>
</dbReference>
<dbReference type="PANTHER" id="PTHR14136:SF17">
    <property type="entry name" value="BTB_POZ DOMAIN-CONTAINING PROTEIN KCTD9"/>
    <property type="match status" value="1"/>
</dbReference>
<name>A0A8A4TPH7_SULCO</name>
<evidence type="ECO:0000256" key="2">
    <source>
        <dbReference type="SAM" id="Phobius"/>
    </source>
</evidence>
<feature type="transmembrane region" description="Helical" evidence="2">
    <location>
        <begin position="233"/>
        <end position="253"/>
    </location>
</feature>
<keyword evidence="2" id="KW-0472">Membrane</keyword>
<feature type="region of interest" description="Disordered" evidence="1">
    <location>
        <begin position="444"/>
        <end position="467"/>
    </location>
</feature>
<feature type="transmembrane region" description="Helical" evidence="2">
    <location>
        <begin position="61"/>
        <end position="84"/>
    </location>
</feature>
<accession>A0A8A4TPH7</accession>
<sequence length="467" mass="50841">MDNIKLFGSLLIWASVPIFAIPCGMFVDGLLSDETLATATLSQIHLPEGFPLPESAFQNGFIFELMLALFFLIMGFLIFAAGWVTRVHALAKWKHLQSLYLREERARWKDFGTELRNVLATLAGAHATPRDARPETCQGHPPASHFSKRLARFKALASLPNAADTPDTVSISASEDRTEDPLHLQALALASFLIAGWLTLSLAVSILGDISGLNEAIYGDATAAFLSRGSGTMAALLSGMIAMSLGFGTTFLATHRERRSEGRARAFWRRDMGTFLADNLVFLRDAGARAQTDARRIAEIARTLLRAELAHCDGDQRGILLARLAEDGWLRPTGTLSLVEMDFSGAQAAGATLCRVDLSGVNLSHAILTGADLSHSSMAGVGLTQTDLKRAQLRGADLRHARLDGARLHYADLEHADLRRASLRRTNLFAAKLAGARYEASNLTSTQRSQIRGSRGPDERCRERDHG</sequence>
<dbReference type="AlphaFoldDB" id="A0A8A4TPH7"/>
<proteinExistence type="predicted"/>
<dbReference type="PANTHER" id="PTHR14136">
    <property type="entry name" value="BTB_POZ DOMAIN-CONTAINING PROTEIN KCTD9"/>
    <property type="match status" value="1"/>
</dbReference>
<keyword evidence="2" id="KW-1133">Transmembrane helix</keyword>
<feature type="compositionally biased region" description="Basic and acidic residues" evidence="1">
    <location>
        <begin position="455"/>
        <end position="467"/>
    </location>
</feature>
<dbReference type="SUPFAM" id="SSF141571">
    <property type="entry name" value="Pentapeptide repeat-like"/>
    <property type="match status" value="1"/>
</dbReference>